<protein>
    <recommendedName>
        <fullName evidence="3 8">Malate dehydrogenase</fullName>
        <ecNumber evidence="3 8">1.1.1.37</ecNumber>
    </recommendedName>
</protein>
<evidence type="ECO:0000256" key="3">
    <source>
        <dbReference type="ARBA" id="ARBA00012995"/>
    </source>
</evidence>
<comment type="similarity">
    <text evidence="2 8">Belongs to the LDH/MDH superfamily. MDH type 2 family.</text>
</comment>
<evidence type="ECO:0000313" key="16">
    <source>
        <dbReference type="Proteomes" id="UP001321825"/>
    </source>
</evidence>
<evidence type="ECO:0000259" key="14">
    <source>
        <dbReference type="Pfam" id="PF02866"/>
    </source>
</evidence>
<feature type="binding site" evidence="8">
    <location>
        <position position="111"/>
    </location>
    <ligand>
        <name>NAD(+)</name>
        <dbReference type="ChEBI" id="CHEBI:57540"/>
    </ligand>
</feature>
<dbReference type="InterPro" id="IPR036291">
    <property type="entry name" value="NAD(P)-bd_dom_sf"/>
</dbReference>
<dbReference type="InterPro" id="IPR001236">
    <property type="entry name" value="Lactate/malate_DH_N"/>
</dbReference>
<keyword evidence="5 8" id="KW-0560">Oxidoreductase</keyword>
<evidence type="ECO:0000256" key="9">
    <source>
        <dbReference type="PIRSR" id="PIRSR000102-1"/>
    </source>
</evidence>
<dbReference type="AlphaFoldDB" id="A0AAU9C5U1"/>
<keyword evidence="16" id="KW-1185">Reference proteome</keyword>
<feature type="binding site" evidence="8 10">
    <location>
        <position position="91"/>
    </location>
    <ligand>
        <name>substrate</name>
    </ligand>
</feature>
<dbReference type="SUPFAM" id="SSF56327">
    <property type="entry name" value="LDH C-terminal domain-like"/>
    <property type="match status" value="1"/>
</dbReference>
<sequence>MTPIRIAVTGAAGRISYSLLFRIATGELLGPQQPVILQLLDVEAMDRVMQGVALELLDCAFPLLAGVTTTHVPDEAFADADLVFLVGARPRGPGMARKDLLQANARIFAEQGRALNRVAARESRILVVGNPVNTNALIAIHNAPDLDPRQFSAMTRLDHNRARSMLAARCQVPVTAVRRISIWGNHSATMFPDLLHAEVEGRPALERVPWDWYVNTFIPQVQHRGENIIDLEGRSSAGSAAHAAIEHMRDWVFATPQDDWVSMAVWSDGSYGIARDIVFSFPVTTRQQDWQVVSGLELDDFCREHLAATEKELLEERDAVRELL</sequence>
<gene>
    <name evidence="8" type="primary">mdh</name>
    <name evidence="15" type="ORF">MIT9_P0372</name>
</gene>
<dbReference type="GO" id="GO:0006108">
    <property type="term" value="P:malate metabolic process"/>
    <property type="evidence" value="ECO:0007669"/>
    <property type="project" value="InterPro"/>
</dbReference>
<evidence type="ECO:0000256" key="7">
    <source>
        <dbReference type="ARBA" id="ARBA00048313"/>
    </source>
</evidence>
<reference evidence="16" key="1">
    <citation type="journal article" date="2024" name="Int. J. Syst. Evol. Microbiol.">
        <title>Methylomarinovum tepidoasis sp. nov., a moderately thermophilic methanotroph of the family Methylothermaceae isolated from a deep-sea hydrothermal field.</title>
        <authorList>
            <person name="Hirayama H."/>
            <person name="Takaki Y."/>
            <person name="Abe M."/>
            <person name="Miyazaki M."/>
            <person name="Uematsu K."/>
            <person name="Matsui Y."/>
            <person name="Takai K."/>
        </authorList>
    </citation>
    <scope>NUCLEOTIDE SEQUENCE [LARGE SCALE GENOMIC DNA]</scope>
    <source>
        <strain evidence="16">IT-9</strain>
    </source>
</reference>
<feature type="binding site" evidence="8 10">
    <location>
        <position position="161"/>
    </location>
    <ligand>
        <name>substrate</name>
    </ligand>
</feature>
<feature type="domain" description="Lactate/malate dehydrogenase C-terminal" evidence="14">
    <location>
        <begin position="155"/>
        <end position="320"/>
    </location>
</feature>
<dbReference type="RefSeq" id="WP_317705745.1">
    <property type="nucleotide sequence ID" value="NZ_AP024714.1"/>
</dbReference>
<dbReference type="InterPro" id="IPR001252">
    <property type="entry name" value="Malate_DH_AS"/>
</dbReference>
<keyword evidence="4 8" id="KW-0816">Tricarboxylic acid cycle</keyword>
<dbReference type="FunFam" id="3.90.110.10:FF:000002">
    <property type="entry name" value="Malate dehydrogenase"/>
    <property type="match status" value="1"/>
</dbReference>
<dbReference type="InterPro" id="IPR001557">
    <property type="entry name" value="L-lactate/malate_DH"/>
</dbReference>
<dbReference type="GO" id="GO:0006099">
    <property type="term" value="P:tricarboxylic acid cycle"/>
    <property type="evidence" value="ECO:0007669"/>
    <property type="project" value="UniProtKB-UniRule"/>
</dbReference>
<dbReference type="PIRSF" id="PIRSF000102">
    <property type="entry name" value="Lac_mal_DH"/>
    <property type="match status" value="1"/>
</dbReference>
<feature type="active site" description="Proton acceptor" evidence="8 9">
    <location>
        <position position="186"/>
    </location>
</feature>
<name>A0AAU9C5U1_9GAMM</name>
<evidence type="ECO:0000259" key="13">
    <source>
        <dbReference type="Pfam" id="PF00056"/>
    </source>
</evidence>
<dbReference type="PANTHER" id="PTHR23382">
    <property type="entry name" value="MALATE DEHYDROGENASE"/>
    <property type="match status" value="1"/>
</dbReference>
<dbReference type="EMBL" id="AP024714">
    <property type="protein sequence ID" value="BCX80796.1"/>
    <property type="molecule type" value="Genomic_DNA"/>
</dbReference>
<feature type="binding site" evidence="8 10">
    <location>
        <position position="97"/>
    </location>
    <ligand>
        <name>substrate</name>
    </ligand>
</feature>
<evidence type="ECO:0000256" key="2">
    <source>
        <dbReference type="ARBA" id="ARBA00009613"/>
    </source>
</evidence>
<feature type="binding site" evidence="11">
    <location>
        <position position="41"/>
    </location>
    <ligand>
        <name>NAD(+)</name>
        <dbReference type="ChEBI" id="CHEBI:57540"/>
    </ligand>
</feature>
<dbReference type="InterPro" id="IPR022383">
    <property type="entry name" value="Lactate/malate_DH_C"/>
</dbReference>
<evidence type="ECO:0000256" key="4">
    <source>
        <dbReference type="ARBA" id="ARBA00022532"/>
    </source>
</evidence>
<proteinExistence type="inferred from homology"/>
<dbReference type="Proteomes" id="UP001321825">
    <property type="component" value="Chromosome"/>
</dbReference>
<dbReference type="CDD" id="cd01338">
    <property type="entry name" value="MDH_chloroplast-like"/>
    <property type="match status" value="1"/>
</dbReference>
<evidence type="ECO:0000256" key="1">
    <source>
        <dbReference type="ARBA" id="ARBA00003966"/>
    </source>
</evidence>
<comment type="function">
    <text evidence="1 8">Catalyzes the reversible oxidation of malate to oxaloacetate.</text>
</comment>
<dbReference type="InterPro" id="IPR010945">
    <property type="entry name" value="Malate_DH_type2"/>
</dbReference>
<feature type="binding site" evidence="8">
    <location>
        <begin position="10"/>
        <end position="16"/>
    </location>
    <ligand>
        <name>NAD(+)</name>
        <dbReference type="ChEBI" id="CHEBI:57540"/>
    </ligand>
</feature>
<dbReference type="GO" id="GO:0030060">
    <property type="term" value="F:L-malate dehydrogenase (NAD+) activity"/>
    <property type="evidence" value="ECO:0007669"/>
    <property type="project" value="UniProtKB-UniRule"/>
</dbReference>
<keyword evidence="6 8" id="KW-0520">NAD</keyword>
<dbReference type="NCBIfam" id="TIGR01759">
    <property type="entry name" value="MalateDH-SF1"/>
    <property type="match status" value="1"/>
</dbReference>
<dbReference type="Pfam" id="PF00056">
    <property type="entry name" value="Ldh_1_N"/>
    <property type="match status" value="1"/>
</dbReference>
<feature type="binding site" evidence="8 10">
    <location>
        <position position="130"/>
    </location>
    <ligand>
        <name>substrate</name>
    </ligand>
</feature>
<dbReference type="KEGG" id="mcau:MIT9_P0372"/>
<feature type="binding site" evidence="8 11">
    <location>
        <begin position="128"/>
        <end position="130"/>
    </location>
    <ligand>
        <name>NAD(+)</name>
        <dbReference type="ChEBI" id="CHEBI:57540"/>
    </ligand>
</feature>
<dbReference type="PROSITE" id="PS00068">
    <property type="entry name" value="MDH"/>
    <property type="match status" value="1"/>
</dbReference>
<dbReference type="NCBIfam" id="NF003916">
    <property type="entry name" value="PRK05442.1"/>
    <property type="match status" value="1"/>
</dbReference>
<evidence type="ECO:0000256" key="5">
    <source>
        <dbReference type="ARBA" id="ARBA00023002"/>
    </source>
</evidence>
<dbReference type="EC" id="1.1.1.37" evidence="3 8"/>
<dbReference type="HAMAP" id="MF_01517">
    <property type="entry name" value="Malate_dehydrog_2"/>
    <property type="match status" value="1"/>
</dbReference>
<evidence type="ECO:0000313" key="15">
    <source>
        <dbReference type="EMBL" id="BCX80796.1"/>
    </source>
</evidence>
<accession>A0AAU9C5U1</accession>
<dbReference type="SUPFAM" id="SSF51735">
    <property type="entry name" value="NAD(P)-binding Rossmann-fold domains"/>
    <property type="match status" value="1"/>
</dbReference>
<dbReference type="InterPro" id="IPR015955">
    <property type="entry name" value="Lactate_DH/Glyco_Ohase_4_C"/>
</dbReference>
<evidence type="ECO:0000256" key="6">
    <source>
        <dbReference type="ARBA" id="ARBA00023027"/>
    </source>
</evidence>
<dbReference type="Gene3D" id="3.40.50.720">
    <property type="entry name" value="NAD(P)-binding Rossmann-like Domain"/>
    <property type="match status" value="1"/>
</dbReference>
<evidence type="ECO:0000256" key="10">
    <source>
        <dbReference type="PIRSR" id="PIRSR000102-2"/>
    </source>
</evidence>
<feature type="domain" description="Lactate/malate dehydrogenase N-terminal" evidence="13">
    <location>
        <begin position="5"/>
        <end position="145"/>
    </location>
</feature>
<comment type="catalytic activity">
    <reaction evidence="7 8 12">
        <text>(S)-malate + NAD(+) = oxaloacetate + NADH + H(+)</text>
        <dbReference type="Rhea" id="RHEA:21432"/>
        <dbReference type="ChEBI" id="CHEBI:15378"/>
        <dbReference type="ChEBI" id="CHEBI:15589"/>
        <dbReference type="ChEBI" id="CHEBI:16452"/>
        <dbReference type="ChEBI" id="CHEBI:57540"/>
        <dbReference type="ChEBI" id="CHEBI:57945"/>
        <dbReference type="EC" id="1.1.1.37"/>
    </reaction>
</comment>
<dbReference type="Pfam" id="PF02866">
    <property type="entry name" value="Ldh_1_C"/>
    <property type="match status" value="1"/>
</dbReference>
<feature type="binding site" evidence="8 11">
    <location>
        <position position="104"/>
    </location>
    <ligand>
        <name>NAD(+)</name>
        <dbReference type="ChEBI" id="CHEBI:57540"/>
    </ligand>
</feature>
<dbReference type="Gene3D" id="3.90.110.10">
    <property type="entry name" value="Lactate dehydrogenase/glycoside hydrolase, family 4, C-terminal"/>
    <property type="match status" value="1"/>
</dbReference>
<evidence type="ECO:0000256" key="11">
    <source>
        <dbReference type="PIRSR" id="PIRSR000102-3"/>
    </source>
</evidence>
<evidence type="ECO:0000256" key="12">
    <source>
        <dbReference type="RuleBase" id="RU000422"/>
    </source>
</evidence>
<dbReference type="FunFam" id="3.40.50.720:FF:000010">
    <property type="entry name" value="Malate dehydrogenase"/>
    <property type="match status" value="1"/>
</dbReference>
<evidence type="ECO:0000256" key="8">
    <source>
        <dbReference type="HAMAP-Rule" id="MF_01517"/>
    </source>
</evidence>
<organism evidence="15 16">
    <name type="scientific">Methylomarinovum caldicuralii</name>
    <dbReference type="NCBI Taxonomy" id="438856"/>
    <lineage>
        <taxon>Bacteria</taxon>
        <taxon>Pseudomonadati</taxon>
        <taxon>Pseudomonadota</taxon>
        <taxon>Gammaproteobacteria</taxon>
        <taxon>Methylococcales</taxon>
        <taxon>Methylothermaceae</taxon>
        <taxon>Methylomarinovum</taxon>
    </lineage>
</organism>